<dbReference type="CDD" id="cd06222">
    <property type="entry name" value="RNase_H_like"/>
    <property type="match status" value="1"/>
</dbReference>
<dbReference type="InterPro" id="IPR002156">
    <property type="entry name" value="RNaseH_domain"/>
</dbReference>
<comment type="caution">
    <text evidence="2">The sequence shown here is derived from an EMBL/GenBank/DDBJ whole genome shotgun (WGS) entry which is preliminary data.</text>
</comment>
<dbReference type="InterPro" id="IPR044730">
    <property type="entry name" value="RNase_H-like_dom_plant"/>
</dbReference>
<dbReference type="InterPro" id="IPR036397">
    <property type="entry name" value="RNaseH_sf"/>
</dbReference>
<protein>
    <recommendedName>
        <fullName evidence="1">RNase H type-1 domain-containing protein</fullName>
    </recommendedName>
</protein>
<dbReference type="EMBL" id="JBJUIK010000017">
    <property type="protein sequence ID" value="KAL3498196.1"/>
    <property type="molecule type" value="Genomic_DNA"/>
</dbReference>
<sequence>MVSNIEVSIVSNDPKNTLMGEMGIRPHGSLIHMDEHPLHNLETTQQINNQLVAIGRQILAEDESLGFYPTSPTKLTSDGVDLEDSSMAMLHGDYGRSLVTHDTIDDQQVYLRPHKESMLLVLQESTDGTLSLPPRVVRPYETRMMSSSSFSSLADLEDPFMTILHGDSGQSLVTCDMIDDQQVYFWLHKESMQPVWRRSTDRTLSDPLRVVRPHETRKGTFIRTRYGSNPINTSSVRKRMIKLKDKFHNYMQTHIRRGDCDIWRDNWLGDGPLRSNNKERVPIKQVLLNDMGCDLSFLDNLHSPQFQYKLLQSQLSLQSLVWIKPLVNGAKLNFDDSAIGKPRVTGCGGVLCNSNGKLIFGFSKHLGQGTNLEPEAFKLLHDLQMCRGTSFKQIIIDVDSEILISMVNGLIHTPWKLDVQIRKLRSMIRSGNFLL</sequence>
<dbReference type="Proteomes" id="UP001630127">
    <property type="component" value="Unassembled WGS sequence"/>
</dbReference>
<evidence type="ECO:0000313" key="3">
    <source>
        <dbReference type="Proteomes" id="UP001630127"/>
    </source>
</evidence>
<name>A0ABD2XU23_9GENT</name>
<dbReference type="PANTHER" id="PTHR47723">
    <property type="entry name" value="OS05G0353850 PROTEIN"/>
    <property type="match status" value="1"/>
</dbReference>
<keyword evidence="3" id="KW-1185">Reference proteome</keyword>
<dbReference type="AlphaFoldDB" id="A0ABD2XU23"/>
<accession>A0ABD2XU23</accession>
<dbReference type="InterPro" id="IPR012337">
    <property type="entry name" value="RNaseH-like_sf"/>
</dbReference>
<organism evidence="2 3">
    <name type="scientific">Cinchona calisaya</name>
    <dbReference type="NCBI Taxonomy" id="153742"/>
    <lineage>
        <taxon>Eukaryota</taxon>
        <taxon>Viridiplantae</taxon>
        <taxon>Streptophyta</taxon>
        <taxon>Embryophyta</taxon>
        <taxon>Tracheophyta</taxon>
        <taxon>Spermatophyta</taxon>
        <taxon>Magnoliopsida</taxon>
        <taxon>eudicotyledons</taxon>
        <taxon>Gunneridae</taxon>
        <taxon>Pentapetalae</taxon>
        <taxon>asterids</taxon>
        <taxon>lamiids</taxon>
        <taxon>Gentianales</taxon>
        <taxon>Rubiaceae</taxon>
        <taxon>Cinchonoideae</taxon>
        <taxon>Cinchoneae</taxon>
        <taxon>Cinchona</taxon>
    </lineage>
</organism>
<dbReference type="Pfam" id="PF13456">
    <property type="entry name" value="RVT_3"/>
    <property type="match status" value="1"/>
</dbReference>
<proteinExistence type="predicted"/>
<dbReference type="PANTHER" id="PTHR47723:SF19">
    <property type="entry name" value="POLYNUCLEOTIDYL TRANSFERASE, RIBONUCLEASE H-LIKE SUPERFAMILY PROTEIN"/>
    <property type="match status" value="1"/>
</dbReference>
<evidence type="ECO:0000259" key="1">
    <source>
        <dbReference type="Pfam" id="PF13456"/>
    </source>
</evidence>
<feature type="domain" description="RNase H type-1" evidence="1">
    <location>
        <begin position="340"/>
        <end position="429"/>
    </location>
</feature>
<dbReference type="Gene3D" id="3.30.420.10">
    <property type="entry name" value="Ribonuclease H-like superfamily/Ribonuclease H"/>
    <property type="match status" value="1"/>
</dbReference>
<dbReference type="SUPFAM" id="SSF53098">
    <property type="entry name" value="Ribonuclease H-like"/>
    <property type="match status" value="1"/>
</dbReference>
<reference evidence="2 3" key="1">
    <citation type="submission" date="2024-11" db="EMBL/GenBank/DDBJ databases">
        <title>A near-complete genome assembly of Cinchona calisaya.</title>
        <authorList>
            <person name="Lian D.C."/>
            <person name="Zhao X.W."/>
            <person name="Wei L."/>
        </authorList>
    </citation>
    <scope>NUCLEOTIDE SEQUENCE [LARGE SCALE GENOMIC DNA]</scope>
    <source>
        <tissue evidence="2">Nenye</tissue>
    </source>
</reference>
<evidence type="ECO:0000313" key="2">
    <source>
        <dbReference type="EMBL" id="KAL3498196.1"/>
    </source>
</evidence>
<dbReference type="InterPro" id="IPR053151">
    <property type="entry name" value="RNase_H-like"/>
</dbReference>
<gene>
    <name evidence="2" type="ORF">ACH5RR_040928</name>
</gene>